<feature type="transmembrane region" description="Helical" evidence="1">
    <location>
        <begin position="48"/>
        <end position="66"/>
    </location>
</feature>
<proteinExistence type="predicted"/>
<dbReference type="AlphaFoldDB" id="A0A5B7TXB2"/>
<dbReference type="EMBL" id="CP040749">
    <property type="protein sequence ID" value="QCX39881.1"/>
    <property type="molecule type" value="Genomic_DNA"/>
</dbReference>
<evidence type="ECO:0000313" key="3">
    <source>
        <dbReference type="Proteomes" id="UP000306229"/>
    </source>
</evidence>
<keyword evidence="1" id="KW-0812">Transmembrane</keyword>
<sequence>MRLWQVGRRTRSEHFPKPLAKSFVFCFYLYFLKAKSKDLADLVSKPKPLNIVLSALFAIGIVVISSDPFE</sequence>
<accession>A0A5B7TXB2</accession>
<evidence type="ECO:0000256" key="1">
    <source>
        <dbReference type="SAM" id="Phobius"/>
    </source>
</evidence>
<organism evidence="2 3">
    <name type="scientific">Aureibaculum algae</name>
    <dbReference type="NCBI Taxonomy" id="2584122"/>
    <lineage>
        <taxon>Bacteria</taxon>
        <taxon>Pseudomonadati</taxon>
        <taxon>Bacteroidota</taxon>
        <taxon>Flavobacteriia</taxon>
        <taxon>Flavobacteriales</taxon>
        <taxon>Flavobacteriaceae</taxon>
        <taxon>Aureibaculum</taxon>
    </lineage>
</organism>
<keyword evidence="1" id="KW-0472">Membrane</keyword>
<keyword evidence="3" id="KW-1185">Reference proteome</keyword>
<gene>
    <name evidence="2" type="ORF">FF125_16080</name>
</gene>
<dbReference type="Proteomes" id="UP000306229">
    <property type="component" value="Chromosome"/>
</dbReference>
<name>A0A5B7TXB2_9FLAO</name>
<protein>
    <submittedName>
        <fullName evidence="2">Uncharacterized protein</fullName>
    </submittedName>
</protein>
<evidence type="ECO:0000313" key="2">
    <source>
        <dbReference type="EMBL" id="QCX39881.1"/>
    </source>
</evidence>
<dbReference type="KEGG" id="fbe:FF125_16080"/>
<reference evidence="2 3" key="1">
    <citation type="submission" date="2019-05" db="EMBL/GenBank/DDBJ databases">
        <title>Algicella ahnfeltiae gen. nov., sp. nov., a novel marine bacterium of the family Flavobacteriaceae isolated from a red alga.</title>
        <authorList>
            <person name="Nedashkovskaya O.I."/>
            <person name="Kukhlevskiy A.D."/>
            <person name="Kim S.-G."/>
            <person name="Zhukova N.V."/>
            <person name="Mikhailov V.V."/>
        </authorList>
    </citation>
    <scope>NUCLEOTIDE SEQUENCE [LARGE SCALE GENOMIC DNA]</scope>
    <source>
        <strain evidence="2 3">10Alg115</strain>
    </source>
</reference>
<dbReference type="OrthoDB" id="1453958at2"/>
<keyword evidence="1" id="KW-1133">Transmembrane helix</keyword>